<dbReference type="Pfam" id="PF01032">
    <property type="entry name" value="FecCD"/>
    <property type="match status" value="1"/>
</dbReference>
<feature type="transmembrane region" description="Helical" evidence="8">
    <location>
        <begin position="219"/>
        <end position="240"/>
    </location>
</feature>
<dbReference type="InterPro" id="IPR000522">
    <property type="entry name" value="ABC_transptr_permease_BtuC"/>
</dbReference>
<dbReference type="Proteomes" id="UP000032434">
    <property type="component" value="Chromosome 1"/>
</dbReference>
<dbReference type="CDD" id="cd06550">
    <property type="entry name" value="TM_ABC_iron-siderophores_like"/>
    <property type="match status" value="1"/>
</dbReference>
<evidence type="ECO:0000256" key="1">
    <source>
        <dbReference type="ARBA" id="ARBA00004651"/>
    </source>
</evidence>
<feature type="transmembrane region" description="Helical" evidence="8">
    <location>
        <begin position="136"/>
        <end position="159"/>
    </location>
</feature>
<dbReference type="PANTHER" id="PTHR30472:SF27">
    <property type="entry name" value="PETROBACTIN IMPORT SYSTEM PERMEASE PROTEIN YCLN"/>
    <property type="match status" value="1"/>
</dbReference>
<feature type="transmembrane region" description="Helical" evidence="8">
    <location>
        <begin position="299"/>
        <end position="318"/>
    </location>
</feature>
<dbReference type="AlphaFoldDB" id="A0A061AB16"/>
<dbReference type="RefSeq" id="WP_045749126.1">
    <property type="nucleotide sequence ID" value="NZ_FUZK01000003.1"/>
</dbReference>
<dbReference type="HOGENOM" id="CLU_013016_3_0_14"/>
<evidence type="ECO:0000313" key="10">
    <source>
        <dbReference type="Proteomes" id="UP000032434"/>
    </source>
</evidence>
<dbReference type="InParanoid" id="A0A061AB16"/>
<evidence type="ECO:0000256" key="7">
    <source>
        <dbReference type="ARBA" id="ARBA00023136"/>
    </source>
</evidence>
<dbReference type="STRING" id="35623.Aocu_05210"/>
<keyword evidence="7 8" id="KW-0472">Membrane</keyword>
<sequence length="324" mass="35739">MKFKRLLSILVLVILIILSLSIDARRDVNLFTIFSFTQEVVEILLISRIPRTLTIILTASALSVAGLIVQSIARNKFVSPGIIGTTQAATLGILVTYLFFPSLPLFAQFIFSFIFSMASSLIFIHLLSKIKLKNDIYIPLIGMMFGSLISSFSIIFAQTTGTLQLLSFIGLGSFTNKTIGTFEMILMVVPALVISMVYADRFNIVSLGKDFSNNLGVNYQWIVTLGLVIVSLITSSTFIVVGPLPFLGLIIPNIVSIYYGDYLKKSIFDLMILGSIFVLICDILARTVLFVITGQNYELAVGFIMGIVGSVIFLYLLLRKTKHA</sequence>
<dbReference type="KEGG" id="aoc:Aocu_05210"/>
<feature type="transmembrane region" description="Helical" evidence="8">
    <location>
        <begin position="106"/>
        <end position="124"/>
    </location>
</feature>
<reference evidence="10" key="1">
    <citation type="submission" date="2014-05" db="EMBL/GenBank/DDBJ databases">
        <authorList>
            <person name="Kube M."/>
        </authorList>
    </citation>
    <scope>NUCLEOTIDE SEQUENCE [LARGE SCALE GENOMIC DNA]</scope>
</reference>
<keyword evidence="5 8" id="KW-0812">Transmembrane</keyword>
<gene>
    <name evidence="9" type="primary">fecC</name>
    <name evidence="9" type="ORF">Aocu_05210</name>
</gene>
<comment type="similarity">
    <text evidence="2">Belongs to the binding-protein-dependent transport system permease family. FecCD subfamily.</text>
</comment>
<evidence type="ECO:0000256" key="6">
    <source>
        <dbReference type="ARBA" id="ARBA00022989"/>
    </source>
</evidence>
<dbReference type="GO" id="GO:0022857">
    <property type="term" value="F:transmembrane transporter activity"/>
    <property type="evidence" value="ECO:0007669"/>
    <property type="project" value="InterPro"/>
</dbReference>
<dbReference type="InterPro" id="IPR037294">
    <property type="entry name" value="ABC_BtuC-like"/>
</dbReference>
<evidence type="ECO:0000256" key="3">
    <source>
        <dbReference type="ARBA" id="ARBA00022448"/>
    </source>
</evidence>
<feature type="transmembrane region" description="Helical" evidence="8">
    <location>
        <begin position="270"/>
        <end position="293"/>
    </location>
</feature>
<dbReference type="GO" id="GO:0005886">
    <property type="term" value="C:plasma membrane"/>
    <property type="evidence" value="ECO:0007669"/>
    <property type="project" value="UniProtKB-SubCell"/>
</dbReference>
<feature type="transmembrane region" description="Helical" evidence="8">
    <location>
        <begin position="246"/>
        <end position="263"/>
    </location>
</feature>
<organism evidence="9 10">
    <name type="scientific">Acholeplasma oculi</name>
    <dbReference type="NCBI Taxonomy" id="35623"/>
    <lineage>
        <taxon>Bacteria</taxon>
        <taxon>Bacillati</taxon>
        <taxon>Mycoplasmatota</taxon>
        <taxon>Mollicutes</taxon>
        <taxon>Acholeplasmatales</taxon>
        <taxon>Acholeplasmataceae</taxon>
        <taxon>Acholeplasma</taxon>
    </lineage>
</organism>
<accession>A0A061AB16</accession>
<keyword evidence="6 8" id="KW-1133">Transmembrane helix</keyword>
<evidence type="ECO:0000256" key="8">
    <source>
        <dbReference type="SAM" id="Phobius"/>
    </source>
</evidence>
<keyword evidence="3" id="KW-0813">Transport</keyword>
<evidence type="ECO:0000313" key="9">
    <source>
        <dbReference type="EMBL" id="CDR30594.1"/>
    </source>
</evidence>
<evidence type="ECO:0000256" key="4">
    <source>
        <dbReference type="ARBA" id="ARBA00022475"/>
    </source>
</evidence>
<dbReference type="SUPFAM" id="SSF81345">
    <property type="entry name" value="ABC transporter involved in vitamin B12 uptake, BtuC"/>
    <property type="match status" value="1"/>
</dbReference>
<protein>
    <submittedName>
        <fullName evidence="9">Ferric/Dicitrate ABC transporter, permease protein</fullName>
    </submittedName>
</protein>
<dbReference type="EMBL" id="LK028559">
    <property type="protein sequence ID" value="CDR30594.1"/>
    <property type="molecule type" value="Genomic_DNA"/>
</dbReference>
<name>A0A061AB16_9MOLU</name>
<feature type="transmembrane region" description="Helical" evidence="8">
    <location>
        <begin position="81"/>
        <end position="100"/>
    </location>
</feature>
<keyword evidence="4" id="KW-1003">Cell membrane</keyword>
<evidence type="ECO:0000256" key="5">
    <source>
        <dbReference type="ARBA" id="ARBA00022692"/>
    </source>
</evidence>
<dbReference type="FunCoup" id="A0A061AB16">
    <property type="interactions" value="5"/>
</dbReference>
<dbReference type="OrthoDB" id="9811975at2"/>
<proteinExistence type="inferred from homology"/>
<dbReference type="GO" id="GO:0033214">
    <property type="term" value="P:siderophore-iron import into cell"/>
    <property type="evidence" value="ECO:0007669"/>
    <property type="project" value="TreeGrafter"/>
</dbReference>
<comment type="subcellular location">
    <subcellularLocation>
        <location evidence="1">Cell membrane</location>
        <topology evidence="1">Multi-pass membrane protein</topology>
    </subcellularLocation>
</comment>
<dbReference type="Gene3D" id="1.10.3470.10">
    <property type="entry name" value="ABC transporter involved in vitamin B12 uptake, BtuC"/>
    <property type="match status" value="1"/>
</dbReference>
<dbReference type="PANTHER" id="PTHR30472">
    <property type="entry name" value="FERRIC ENTEROBACTIN TRANSPORT SYSTEM PERMEASE PROTEIN"/>
    <property type="match status" value="1"/>
</dbReference>
<feature type="transmembrane region" description="Helical" evidence="8">
    <location>
        <begin position="179"/>
        <end position="199"/>
    </location>
</feature>
<keyword evidence="10" id="KW-1185">Reference proteome</keyword>
<feature type="transmembrane region" description="Helical" evidence="8">
    <location>
        <begin position="45"/>
        <end position="69"/>
    </location>
</feature>
<evidence type="ECO:0000256" key="2">
    <source>
        <dbReference type="ARBA" id="ARBA00007935"/>
    </source>
</evidence>
<dbReference type="PATRIC" id="fig|35623.3.peg.522"/>